<dbReference type="AlphaFoldDB" id="A0A8X6PA13"/>
<dbReference type="GO" id="GO:0005737">
    <property type="term" value="C:cytoplasm"/>
    <property type="evidence" value="ECO:0007669"/>
    <property type="project" value="UniProtKB-SubCell"/>
</dbReference>
<evidence type="ECO:0000313" key="7">
    <source>
        <dbReference type="EMBL" id="GFT56902.1"/>
    </source>
</evidence>
<dbReference type="Proteomes" id="UP000887013">
    <property type="component" value="Unassembled WGS sequence"/>
</dbReference>
<comment type="similarity">
    <text evidence="3">Belongs to the TUB family.</text>
</comment>
<organism evidence="7 8">
    <name type="scientific">Nephila pilipes</name>
    <name type="common">Giant wood spider</name>
    <name type="synonym">Nephila maculata</name>
    <dbReference type="NCBI Taxonomy" id="299642"/>
    <lineage>
        <taxon>Eukaryota</taxon>
        <taxon>Metazoa</taxon>
        <taxon>Ecdysozoa</taxon>
        <taxon>Arthropoda</taxon>
        <taxon>Chelicerata</taxon>
        <taxon>Arachnida</taxon>
        <taxon>Araneae</taxon>
        <taxon>Araneomorphae</taxon>
        <taxon>Entelegynae</taxon>
        <taxon>Araneoidea</taxon>
        <taxon>Nephilidae</taxon>
        <taxon>Nephila</taxon>
    </lineage>
</organism>
<dbReference type="InterPro" id="IPR025659">
    <property type="entry name" value="Tubby-like_C"/>
</dbReference>
<dbReference type="SUPFAM" id="SSF54518">
    <property type="entry name" value="Tubby C-terminal domain-like"/>
    <property type="match status" value="1"/>
</dbReference>
<evidence type="ECO:0000256" key="1">
    <source>
        <dbReference type="ARBA" id="ARBA00004123"/>
    </source>
</evidence>
<dbReference type="GO" id="GO:0061512">
    <property type="term" value="P:protein localization to cilium"/>
    <property type="evidence" value="ECO:0007669"/>
    <property type="project" value="TreeGrafter"/>
</dbReference>
<comment type="caution">
    <text evidence="7">The sequence shown here is derived from an EMBL/GenBank/DDBJ whole genome shotgun (WGS) entry which is preliminary data.</text>
</comment>
<dbReference type="InterPro" id="IPR000007">
    <property type="entry name" value="Tubby_C"/>
</dbReference>
<dbReference type="GO" id="GO:0005634">
    <property type="term" value="C:nucleus"/>
    <property type="evidence" value="ECO:0007669"/>
    <property type="project" value="UniProtKB-SubCell"/>
</dbReference>
<dbReference type="EMBL" id="BMAW01066867">
    <property type="protein sequence ID" value="GFT56902.1"/>
    <property type="molecule type" value="Genomic_DNA"/>
</dbReference>
<sequence length="557" mass="62826">MFSPPNFLLLSAKSVTAREKFGYRVVRHARILCGSFCEGLRLRVQSSVDNNSHALCVISSCFASCDQLLSVLRERKHPPPLRRDPSGTCLYNRNMMPLMLIMMRQLVEQKQKEKREKTPGMVHASDSRPQTARGGWRSKEDESKPLIYMNARPRNNEGVVLCYDGPLQYTMSPNNPDAMPAIQVTSLVSKKKENDENKKEREASPKRGGEREVLETKLEKASDLSPHEDFDASDDDDDISPIELCCPEVGPPGPSSIIKSEFLSESCVTRTRNGRPPLQRENSSLSSSSPKIDDDCLGKLEDLLDDLPMFATEPCPEGVTVKCRISRDRKGMDRGIFPTYFLHLERQDGRKVFLLAARKRKKSATSNYLISVDATDLSRGGESFIGKLRSNLLGTIFTLFDAGSNPKKREHNMNTENSRCEIALISYETNVFGFNGPRKMSVILPALNNDNKRIEIRQETLLQKLKTRKMDSLLELHNKAPVWNDESQSFVLNFRGRVTVASVKNFQIVHSNDPDYIVLQFGRVHEDIFSMDYSYPMCALQAFAIALSSLDSKLACE</sequence>
<evidence type="ECO:0000256" key="2">
    <source>
        <dbReference type="ARBA" id="ARBA00004496"/>
    </source>
</evidence>
<gene>
    <name evidence="7" type="primary">TUB</name>
    <name evidence="7" type="ORF">NPIL_544311</name>
</gene>
<accession>A0A8X6PA13</accession>
<reference evidence="7" key="1">
    <citation type="submission" date="2020-08" db="EMBL/GenBank/DDBJ databases">
        <title>Multicomponent nature underlies the extraordinary mechanical properties of spider dragline silk.</title>
        <authorList>
            <person name="Kono N."/>
            <person name="Nakamura H."/>
            <person name="Mori M."/>
            <person name="Yoshida Y."/>
            <person name="Ohtoshi R."/>
            <person name="Malay A.D."/>
            <person name="Moran D.A.P."/>
            <person name="Tomita M."/>
            <person name="Numata K."/>
            <person name="Arakawa K."/>
        </authorList>
    </citation>
    <scope>NUCLEOTIDE SEQUENCE</scope>
</reference>
<dbReference type="GO" id="GO:0005929">
    <property type="term" value="C:cilium"/>
    <property type="evidence" value="ECO:0007669"/>
    <property type="project" value="TreeGrafter"/>
</dbReference>
<evidence type="ECO:0000256" key="4">
    <source>
        <dbReference type="ARBA" id="ARBA00022490"/>
    </source>
</evidence>
<feature type="region of interest" description="Disordered" evidence="5">
    <location>
        <begin position="187"/>
        <end position="242"/>
    </location>
</feature>
<feature type="compositionally biased region" description="Basic and acidic residues" evidence="5">
    <location>
        <begin position="190"/>
        <end position="230"/>
    </location>
</feature>
<dbReference type="PROSITE" id="PS01200">
    <property type="entry name" value="TUB_1"/>
    <property type="match status" value="1"/>
</dbReference>
<dbReference type="PRINTS" id="PR01573">
    <property type="entry name" value="SUPERTUBBY"/>
</dbReference>
<comment type="subcellular location">
    <subcellularLocation>
        <location evidence="2">Cytoplasm</location>
    </subcellularLocation>
    <subcellularLocation>
        <location evidence="1">Nucleus</location>
    </subcellularLocation>
</comment>
<name>A0A8X6PA13_NEPPI</name>
<evidence type="ECO:0000256" key="5">
    <source>
        <dbReference type="SAM" id="MobiDB-lite"/>
    </source>
</evidence>
<protein>
    <submittedName>
        <fullName evidence="7">Tubby protein homolog</fullName>
    </submittedName>
</protein>
<proteinExistence type="inferred from homology"/>
<dbReference type="Gene3D" id="3.20.90.10">
    <property type="entry name" value="Tubby Protein, Chain A"/>
    <property type="match status" value="1"/>
</dbReference>
<feature type="domain" description="Tubby C-terminal" evidence="6">
    <location>
        <begin position="312"/>
        <end position="552"/>
    </location>
</feature>
<evidence type="ECO:0000259" key="6">
    <source>
        <dbReference type="Pfam" id="PF01167"/>
    </source>
</evidence>
<feature type="compositionally biased region" description="Acidic residues" evidence="5">
    <location>
        <begin position="231"/>
        <end position="240"/>
    </location>
</feature>
<keyword evidence="4" id="KW-0963">Cytoplasm</keyword>
<feature type="region of interest" description="Disordered" evidence="5">
    <location>
        <begin position="270"/>
        <end position="291"/>
    </location>
</feature>
<feature type="region of interest" description="Disordered" evidence="5">
    <location>
        <begin position="111"/>
        <end position="148"/>
    </location>
</feature>
<dbReference type="OrthoDB" id="8775810at2759"/>
<evidence type="ECO:0000256" key="3">
    <source>
        <dbReference type="ARBA" id="ARBA00007129"/>
    </source>
</evidence>
<dbReference type="PANTHER" id="PTHR16517">
    <property type="entry name" value="TUBBY-RELATED"/>
    <property type="match status" value="1"/>
</dbReference>
<keyword evidence="8" id="KW-1185">Reference proteome</keyword>
<evidence type="ECO:0000313" key="8">
    <source>
        <dbReference type="Proteomes" id="UP000887013"/>
    </source>
</evidence>
<dbReference type="FunFam" id="3.20.90.10:FF:000001">
    <property type="entry name" value="Tubby-like protein"/>
    <property type="match status" value="1"/>
</dbReference>
<dbReference type="InterPro" id="IPR018066">
    <property type="entry name" value="Tubby_C_CS"/>
</dbReference>
<dbReference type="Pfam" id="PF01167">
    <property type="entry name" value="Tub"/>
    <property type="match status" value="1"/>
</dbReference>
<dbReference type="PANTHER" id="PTHR16517:SF7">
    <property type="entry name" value="PROTEIN KING TUBBY"/>
    <property type="match status" value="1"/>
</dbReference>